<dbReference type="Gene3D" id="3.10.170.10">
    <property type="match status" value="1"/>
</dbReference>
<keyword evidence="5 11" id="KW-0732">Signal</keyword>
<feature type="domain" description="Peptidase M4" evidence="12">
    <location>
        <begin position="215"/>
        <end position="360"/>
    </location>
</feature>
<evidence type="ECO:0000256" key="10">
    <source>
        <dbReference type="PIRSR" id="PIRSR623612-1"/>
    </source>
</evidence>
<dbReference type="InterPro" id="IPR023612">
    <property type="entry name" value="Peptidase_M4"/>
</dbReference>
<feature type="signal peptide" evidence="11">
    <location>
        <begin position="1"/>
        <end position="26"/>
    </location>
</feature>
<evidence type="ECO:0000259" key="12">
    <source>
        <dbReference type="Pfam" id="PF01447"/>
    </source>
</evidence>
<feature type="active site" description="Proton donor" evidence="10">
    <location>
        <position position="436"/>
    </location>
</feature>
<evidence type="ECO:0000259" key="13">
    <source>
        <dbReference type="Pfam" id="PF02868"/>
    </source>
</evidence>
<evidence type="ECO:0000256" key="5">
    <source>
        <dbReference type="ARBA" id="ARBA00022729"/>
    </source>
</evidence>
<evidence type="ECO:0000256" key="3">
    <source>
        <dbReference type="ARBA" id="ARBA00022670"/>
    </source>
</evidence>
<dbReference type="Gene3D" id="3.10.450.40">
    <property type="match status" value="1"/>
</dbReference>
<name>A0A1Y0ILB1_9BACL</name>
<dbReference type="Pfam" id="PF03413">
    <property type="entry name" value="PepSY"/>
    <property type="match status" value="1"/>
</dbReference>
<dbReference type="EMBL" id="CP021434">
    <property type="protein sequence ID" value="ARU60626.1"/>
    <property type="molecule type" value="Genomic_DNA"/>
</dbReference>
<dbReference type="InterPro" id="IPR001570">
    <property type="entry name" value="Peptidase_M4_C_domain"/>
</dbReference>
<evidence type="ECO:0000256" key="9">
    <source>
        <dbReference type="ARBA" id="ARBA00023145"/>
    </source>
</evidence>
<dbReference type="InterPro" id="IPR011096">
    <property type="entry name" value="FTP_domain"/>
</dbReference>
<comment type="cofactor">
    <cofactor evidence="1 11">
        <name>Zn(2+)</name>
        <dbReference type="ChEBI" id="CHEBI:29105"/>
    </cofactor>
</comment>
<comment type="subcellular location">
    <subcellularLocation>
        <location evidence="11">Secreted</location>
    </subcellularLocation>
</comment>
<keyword evidence="8 11" id="KW-0482">Metalloprotease</keyword>
<dbReference type="PANTHER" id="PTHR33794">
    <property type="entry name" value="BACILLOLYSIN"/>
    <property type="match status" value="1"/>
</dbReference>
<dbReference type="Proteomes" id="UP000195437">
    <property type="component" value="Chromosome"/>
</dbReference>
<dbReference type="Gene3D" id="1.10.390.10">
    <property type="entry name" value="Neutral Protease Domain 2"/>
    <property type="match status" value="1"/>
</dbReference>
<keyword evidence="6 11" id="KW-0378">Hydrolase</keyword>
<evidence type="ECO:0000256" key="11">
    <source>
        <dbReference type="RuleBase" id="RU366073"/>
    </source>
</evidence>
<dbReference type="SUPFAM" id="SSF55486">
    <property type="entry name" value="Metalloproteases ('zincins'), catalytic domain"/>
    <property type="match status" value="1"/>
</dbReference>
<keyword evidence="17" id="KW-1185">Reference proteome</keyword>
<dbReference type="Pfam" id="PF02868">
    <property type="entry name" value="Peptidase_M4_C"/>
    <property type="match status" value="1"/>
</dbReference>
<feature type="domain" description="Peptidase M4 C-terminal" evidence="13">
    <location>
        <begin position="363"/>
        <end position="511"/>
    </location>
</feature>
<evidence type="ECO:0000313" key="16">
    <source>
        <dbReference type="EMBL" id="ARU60626.1"/>
    </source>
</evidence>
<dbReference type="GO" id="GO:0004222">
    <property type="term" value="F:metalloendopeptidase activity"/>
    <property type="evidence" value="ECO:0007669"/>
    <property type="project" value="UniProtKB-UniRule"/>
</dbReference>
<feature type="chain" id="PRO_5023112608" description="Neutral metalloproteinase" evidence="11">
    <location>
        <begin position="27"/>
        <end position="511"/>
    </location>
</feature>
<keyword evidence="3 11" id="KW-0645">Protease</keyword>
<sequence>MNKKLIATMVMTSMLASAFAMSSAGAANDKQVLKDEQGQVHNVVGKLGKVEGATPEARALNALDKAKDVYGFDKAQGKFKAKQSHKDENGTTHTKLDRVIGDIPVFASEVIVHEADGDVQGITGSYQDLTPKTSKASVKEKDAIEKAIAHTGYTGELSEAAKSELVYVAQGSDAVLTYKVSVNYLGKAPGRWSVFVDAATGEIINSINQIEHVAGTGTGVLGDTKTIQTTLKSGTYYLEDRSKSAMTGLIQTKTYKNGWFFTYNMTDADNVWTASNQRAGVDAHYYAGFVYDYYYNMLGRNSYDGTGKTLLSYVNYDSGYNNAYWNGSSMTYGDGDGVNFRAFSGALDVIAHELTHGVTEYTSGLVYQNQSGALNESWSDALGSVIEGRNWLMGEDIVLPGFGAAAFRSMSDPGAYGDPAHMSQYVNTSSDNGGVHTNSGIPNKAFYNFATAIGSRDIAGKIWYTASRDYMTSNTNFSGARAATLQATAALYGTGSSYYSALQNAWTAVGI</sequence>
<dbReference type="GO" id="GO:0005576">
    <property type="term" value="C:extracellular region"/>
    <property type="evidence" value="ECO:0007669"/>
    <property type="project" value="UniProtKB-SubCell"/>
</dbReference>
<evidence type="ECO:0000256" key="7">
    <source>
        <dbReference type="ARBA" id="ARBA00022833"/>
    </source>
</evidence>
<keyword evidence="11" id="KW-0964">Secreted</keyword>
<evidence type="ECO:0000256" key="4">
    <source>
        <dbReference type="ARBA" id="ARBA00022723"/>
    </source>
</evidence>
<comment type="function">
    <text evidence="11">Extracellular zinc metalloprotease.</text>
</comment>
<evidence type="ECO:0000259" key="14">
    <source>
        <dbReference type="Pfam" id="PF03413"/>
    </source>
</evidence>
<accession>A0A1Y0ILB1</accession>
<dbReference type="InterPro" id="IPR025711">
    <property type="entry name" value="PepSY"/>
</dbReference>
<comment type="similarity">
    <text evidence="2 11">Belongs to the peptidase M4 family.</text>
</comment>
<dbReference type="RefSeq" id="WP_087456017.1">
    <property type="nucleotide sequence ID" value="NZ_CP021434.1"/>
</dbReference>
<reference evidence="17" key="1">
    <citation type="submission" date="2017-05" db="EMBL/GenBank/DDBJ databases">
        <authorList>
            <person name="Sung H."/>
        </authorList>
    </citation>
    <scope>NUCLEOTIDE SEQUENCE [LARGE SCALE GENOMIC DNA]</scope>
    <source>
        <strain evidence="17">AR23208</strain>
    </source>
</reference>
<dbReference type="PRINTS" id="PR00730">
    <property type="entry name" value="THERMOLYSIN"/>
</dbReference>
<dbReference type="Pfam" id="PF01447">
    <property type="entry name" value="Peptidase_M4"/>
    <property type="match status" value="1"/>
</dbReference>
<keyword evidence="4" id="KW-0479">Metal-binding</keyword>
<keyword evidence="7 11" id="KW-0862">Zinc</keyword>
<dbReference type="AlphaFoldDB" id="A0A1Y0ILB1"/>
<feature type="domain" description="PepSY" evidence="14">
    <location>
        <begin position="140"/>
        <end position="205"/>
    </location>
</feature>
<protein>
    <recommendedName>
        <fullName evidence="11">Neutral metalloproteinase</fullName>
        <ecNumber evidence="11">3.4.24.-</ecNumber>
    </recommendedName>
</protein>
<proteinExistence type="inferred from homology"/>
<evidence type="ECO:0000256" key="8">
    <source>
        <dbReference type="ARBA" id="ARBA00023049"/>
    </source>
</evidence>
<evidence type="ECO:0000256" key="1">
    <source>
        <dbReference type="ARBA" id="ARBA00001947"/>
    </source>
</evidence>
<dbReference type="InterPro" id="IPR027268">
    <property type="entry name" value="Peptidase_M4/M1_CTD_sf"/>
</dbReference>
<dbReference type="GO" id="GO:0046872">
    <property type="term" value="F:metal ion binding"/>
    <property type="evidence" value="ECO:0007669"/>
    <property type="project" value="UniProtKB-UniRule"/>
</dbReference>
<dbReference type="OrthoDB" id="291295at2"/>
<dbReference type="GO" id="GO:0006508">
    <property type="term" value="P:proteolysis"/>
    <property type="evidence" value="ECO:0007669"/>
    <property type="project" value="UniProtKB-KW"/>
</dbReference>
<gene>
    <name evidence="16" type="ORF">CBW65_05660</name>
</gene>
<dbReference type="KEGG" id="tum:CBW65_05660"/>
<organism evidence="16 17">
    <name type="scientific">Tumebacillus avium</name>
    <dbReference type="NCBI Taxonomy" id="1903704"/>
    <lineage>
        <taxon>Bacteria</taxon>
        <taxon>Bacillati</taxon>
        <taxon>Bacillota</taxon>
        <taxon>Bacilli</taxon>
        <taxon>Bacillales</taxon>
        <taxon>Alicyclobacillaceae</taxon>
        <taxon>Tumebacillus</taxon>
    </lineage>
</organism>
<evidence type="ECO:0000313" key="17">
    <source>
        <dbReference type="Proteomes" id="UP000195437"/>
    </source>
</evidence>
<keyword evidence="9" id="KW-0865">Zymogen</keyword>
<evidence type="ECO:0000259" key="15">
    <source>
        <dbReference type="Pfam" id="PF07504"/>
    </source>
</evidence>
<dbReference type="InterPro" id="IPR050728">
    <property type="entry name" value="Zinc_Metalloprotease_M4"/>
</dbReference>
<dbReference type="CDD" id="cd09597">
    <property type="entry name" value="M4_TLP"/>
    <property type="match status" value="1"/>
</dbReference>
<dbReference type="EC" id="3.4.24.-" evidence="11"/>
<dbReference type="Gene3D" id="3.10.450.490">
    <property type="match status" value="1"/>
</dbReference>
<dbReference type="PANTHER" id="PTHR33794:SF1">
    <property type="entry name" value="BACILLOLYSIN"/>
    <property type="match status" value="1"/>
</dbReference>
<feature type="active site" evidence="10">
    <location>
        <position position="353"/>
    </location>
</feature>
<dbReference type="Pfam" id="PF07504">
    <property type="entry name" value="FTP"/>
    <property type="match status" value="1"/>
</dbReference>
<evidence type="ECO:0000256" key="2">
    <source>
        <dbReference type="ARBA" id="ARBA00009388"/>
    </source>
</evidence>
<evidence type="ECO:0000256" key="6">
    <source>
        <dbReference type="ARBA" id="ARBA00022801"/>
    </source>
</evidence>
<dbReference type="InterPro" id="IPR013856">
    <property type="entry name" value="Peptidase_M4_domain"/>
</dbReference>
<feature type="domain" description="FTP" evidence="15">
    <location>
        <begin position="78"/>
        <end position="126"/>
    </location>
</feature>